<sequence length="444" mass="48805">MEVAPSKKLRKRIPGLSSSFKVKDKLDPAADPPPVKETPSSAAKAAADLSVSLSETVSNAKGAVLVYCGLALLCASLWHLLHQSLSPPLFGSVWVRFCDVNRTNDTWAGLQKPTSLKLKLLAAYLAEDINITTLQPIFGSRRYSQNPQVLGQAPLKPRGGEASGAISYAQNDRRIWTHPGCDIDGDGIISDCDISAPWKYSRVLNDPIDLAKQPNPFNPSKHVVPAGSYRFVVLQTCLENLDGATTYAVQGAGMRVDHVWGGANVSAGWPSKCFHLTQPFATPLFVEHGDELAITLSFTLSGSWRTTPTGDELPSIWECFAPPEFPTRRHCARLPAFTPLVRRVSINRPRRDDESPERFSLSTMPSSLICSDWRYLQAVGCFQQADEDGTDALVFNQEFDSLFAALKLIGVGTDPTRDEMDVNGDQRISFSEFTLWLDRIGVER</sequence>
<dbReference type="GO" id="GO:0005509">
    <property type="term" value="F:calcium ion binding"/>
    <property type="evidence" value="ECO:0007669"/>
    <property type="project" value="InterPro"/>
</dbReference>
<keyword evidence="4" id="KW-1185">Reference proteome</keyword>
<gene>
    <name evidence="3" type="ORF">AB1Y20_016637</name>
</gene>
<evidence type="ECO:0000313" key="4">
    <source>
        <dbReference type="Proteomes" id="UP001515480"/>
    </source>
</evidence>
<feature type="domain" description="EF-hand" evidence="2">
    <location>
        <begin position="418"/>
        <end position="443"/>
    </location>
</feature>
<proteinExistence type="predicted"/>
<evidence type="ECO:0000256" key="1">
    <source>
        <dbReference type="SAM" id="MobiDB-lite"/>
    </source>
</evidence>
<reference evidence="3 4" key="1">
    <citation type="journal article" date="2024" name="Science">
        <title>Giant polyketide synthase enzymes in the biosynthesis of giant marine polyether toxins.</title>
        <authorList>
            <person name="Fallon T.R."/>
            <person name="Shende V.V."/>
            <person name="Wierzbicki I.H."/>
            <person name="Pendleton A.L."/>
            <person name="Watervoot N.F."/>
            <person name="Auber R.P."/>
            <person name="Gonzalez D.J."/>
            <person name="Wisecaver J.H."/>
            <person name="Moore B.S."/>
        </authorList>
    </citation>
    <scope>NUCLEOTIDE SEQUENCE [LARGE SCALE GENOMIC DNA]</scope>
    <source>
        <strain evidence="3 4">12B1</strain>
    </source>
</reference>
<dbReference type="Proteomes" id="UP001515480">
    <property type="component" value="Unassembled WGS sequence"/>
</dbReference>
<dbReference type="InterPro" id="IPR002048">
    <property type="entry name" value="EF_hand_dom"/>
</dbReference>
<dbReference type="PROSITE" id="PS50222">
    <property type="entry name" value="EF_HAND_2"/>
    <property type="match status" value="1"/>
</dbReference>
<dbReference type="AlphaFoldDB" id="A0AB34IAK9"/>
<organism evidence="3 4">
    <name type="scientific">Prymnesium parvum</name>
    <name type="common">Toxic golden alga</name>
    <dbReference type="NCBI Taxonomy" id="97485"/>
    <lineage>
        <taxon>Eukaryota</taxon>
        <taxon>Haptista</taxon>
        <taxon>Haptophyta</taxon>
        <taxon>Prymnesiophyceae</taxon>
        <taxon>Prymnesiales</taxon>
        <taxon>Prymnesiaceae</taxon>
        <taxon>Prymnesium</taxon>
    </lineage>
</organism>
<dbReference type="PROSITE" id="PS00018">
    <property type="entry name" value="EF_HAND_1"/>
    <property type="match status" value="1"/>
</dbReference>
<comment type="caution">
    <text evidence="3">The sequence shown here is derived from an EMBL/GenBank/DDBJ whole genome shotgun (WGS) entry which is preliminary data.</text>
</comment>
<accession>A0AB34IAK9</accession>
<evidence type="ECO:0000259" key="2">
    <source>
        <dbReference type="PROSITE" id="PS50222"/>
    </source>
</evidence>
<evidence type="ECO:0000313" key="3">
    <source>
        <dbReference type="EMBL" id="KAL1495775.1"/>
    </source>
</evidence>
<dbReference type="InterPro" id="IPR018247">
    <property type="entry name" value="EF_Hand_1_Ca_BS"/>
</dbReference>
<protein>
    <recommendedName>
        <fullName evidence="2">EF-hand domain-containing protein</fullName>
    </recommendedName>
</protein>
<name>A0AB34IAK9_PRYPA</name>
<feature type="region of interest" description="Disordered" evidence="1">
    <location>
        <begin position="1"/>
        <end position="41"/>
    </location>
</feature>
<dbReference type="EMBL" id="JBGBPQ010000031">
    <property type="protein sequence ID" value="KAL1495775.1"/>
    <property type="molecule type" value="Genomic_DNA"/>
</dbReference>